<organism evidence="1 2">
    <name type="scientific">Salvator merianae</name>
    <name type="common">Argentine black and white tegu</name>
    <name type="synonym">Tupinambis merianae</name>
    <dbReference type="NCBI Taxonomy" id="96440"/>
    <lineage>
        <taxon>Eukaryota</taxon>
        <taxon>Metazoa</taxon>
        <taxon>Chordata</taxon>
        <taxon>Craniata</taxon>
        <taxon>Vertebrata</taxon>
        <taxon>Euteleostomi</taxon>
        <taxon>Lepidosauria</taxon>
        <taxon>Squamata</taxon>
        <taxon>Bifurcata</taxon>
        <taxon>Unidentata</taxon>
        <taxon>Episquamata</taxon>
        <taxon>Laterata</taxon>
        <taxon>Teiioidea</taxon>
        <taxon>Teiidae</taxon>
        <taxon>Salvator</taxon>
    </lineage>
</organism>
<dbReference type="Proteomes" id="UP000694421">
    <property type="component" value="Unplaced"/>
</dbReference>
<name>A0A8D0DXL3_SALMN</name>
<sequence length="335" mass="37961">MSEVSITMLQQKDPLAFCFCIPLARFDVSAIYPNVKKPSTVLQAPYSKTLCSDLSRKLGPGTYSIDNGCFGAAAQTRLSSSSWAKAQEAMRLTNMPHFRYKEICTKEKALKARLGPGRYEYADFLQLAERRPHSIRGICNSGEVRFKDRIRGSGLGPGTYNLKNGMDEMLKRVVSVRGPYEIFTGDRSKPIICGHFATTKKPTELSGSKVKSFLEELETRNKKKHGVFSTLARFGCPTDRIFFAAISQYPQEQVGDIAGILWIFGGYSSNMRSEKWIGVGRYDNTKYEKYPKKIRYRSLYMNETQRYLSNLERDKCLQERITPVNKGHWGNSPCA</sequence>
<proteinExistence type="predicted"/>
<keyword evidence="2" id="KW-1185">Reference proteome</keyword>
<reference evidence="1" key="2">
    <citation type="submission" date="2025-09" db="UniProtKB">
        <authorList>
            <consortium name="Ensembl"/>
        </authorList>
    </citation>
    <scope>IDENTIFICATION</scope>
</reference>
<evidence type="ECO:0000313" key="1">
    <source>
        <dbReference type="Ensembl" id="ENSSMRP00000023173.1"/>
    </source>
</evidence>
<protein>
    <submittedName>
        <fullName evidence="1">Ciliary microtubule associated protein 2</fullName>
    </submittedName>
</protein>
<reference evidence="1" key="1">
    <citation type="submission" date="2025-08" db="UniProtKB">
        <authorList>
            <consortium name="Ensembl"/>
        </authorList>
    </citation>
    <scope>IDENTIFICATION</scope>
</reference>
<dbReference type="Ensembl" id="ENSSMRT00000027119.1">
    <property type="protein sequence ID" value="ENSSMRP00000023173.1"/>
    <property type="gene ID" value="ENSSMRG00000017992.1"/>
</dbReference>
<dbReference type="PANTHER" id="PTHR34914:SF1">
    <property type="entry name" value="LYMPHOCYTE EXPANSION MOLECULE"/>
    <property type="match status" value="1"/>
</dbReference>
<dbReference type="PANTHER" id="PTHR34914">
    <property type="entry name" value="LYMPHOCYTE EXPANSION MOLECULE"/>
    <property type="match status" value="1"/>
</dbReference>
<accession>A0A8D0DXL3</accession>
<evidence type="ECO:0000313" key="2">
    <source>
        <dbReference type="Proteomes" id="UP000694421"/>
    </source>
</evidence>
<dbReference type="AlphaFoldDB" id="A0A8D0DXL3"/>
<dbReference type="GeneTree" id="ENSGT00390000015471"/>
<dbReference type="InterPro" id="IPR033557">
    <property type="entry name" value="CIMAP2"/>
</dbReference>